<proteinExistence type="predicted"/>
<evidence type="ECO:0000313" key="1">
    <source>
        <dbReference type="EMBL" id="KAK6735478.1"/>
    </source>
</evidence>
<gene>
    <name evidence="1" type="primary">Necator_chrII.g6389</name>
    <name evidence="1" type="ORF">RB195_018596</name>
</gene>
<dbReference type="EMBL" id="JAVFWL010000002">
    <property type="protein sequence ID" value="KAK6735478.1"/>
    <property type="molecule type" value="Genomic_DNA"/>
</dbReference>
<reference evidence="1 2" key="1">
    <citation type="submission" date="2023-08" db="EMBL/GenBank/DDBJ databases">
        <title>A Necator americanus chromosomal reference genome.</title>
        <authorList>
            <person name="Ilik V."/>
            <person name="Petrzelkova K.J."/>
            <person name="Pardy F."/>
            <person name="Fuh T."/>
            <person name="Niatou-Singa F.S."/>
            <person name="Gouil Q."/>
            <person name="Baker L."/>
            <person name="Ritchie M.E."/>
            <person name="Jex A.R."/>
            <person name="Gazzola D."/>
            <person name="Li H."/>
            <person name="Toshio Fujiwara R."/>
            <person name="Zhan B."/>
            <person name="Aroian R.V."/>
            <person name="Pafco B."/>
            <person name="Schwarz E.M."/>
        </authorList>
    </citation>
    <scope>NUCLEOTIDE SEQUENCE [LARGE SCALE GENOMIC DNA]</scope>
    <source>
        <strain evidence="1 2">Aroian</strain>
        <tissue evidence="1">Whole animal</tissue>
    </source>
</reference>
<comment type="caution">
    <text evidence="1">The sequence shown here is derived from an EMBL/GenBank/DDBJ whole genome shotgun (WGS) entry which is preliminary data.</text>
</comment>
<organism evidence="1 2">
    <name type="scientific">Necator americanus</name>
    <name type="common">Human hookworm</name>
    <dbReference type="NCBI Taxonomy" id="51031"/>
    <lineage>
        <taxon>Eukaryota</taxon>
        <taxon>Metazoa</taxon>
        <taxon>Ecdysozoa</taxon>
        <taxon>Nematoda</taxon>
        <taxon>Chromadorea</taxon>
        <taxon>Rhabditida</taxon>
        <taxon>Rhabditina</taxon>
        <taxon>Rhabditomorpha</taxon>
        <taxon>Strongyloidea</taxon>
        <taxon>Ancylostomatidae</taxon>
        <taxon>Bunostominae</taxon>
        <taxon>Necator</taxon>
    </lineage>
</organism>
<name>A0ABR1CAG6_NECAM</name>
<dbReference type="Proteomes" id="UP001303046">
    <property type="component" value="Unassembled WGS sequence"/>
</dbReference>
<sequence length="262" mass="30126">MPEGQRRREMTTFKLQFDYVLTRNIYQPDIRKSSKAVWYVAFDSNRHPILLNFKIRFHKRNREVPLQPKIGMAELFTKCIQNAANETLPAIGLNKKFDFASAETRFRSSVQYGSTKDICLVETRYHNTTPKEVIEYGSKKLLRNFIATCYVQGLGANLPGSAYQITRNEQVCFRLGRSTIEQVFKRVIEIWQRYSKPMQLAFLNFEAAFDSPHRGHFLNGLRVNGVLGKFVRVLDNMIQQTTAAVQKTAGCTSSLEVVTGLR</sequence>
<evidence type="ECO:0008006" key="3">
    <source>
        <dbReference type="Google" id="ProtNLM"/>
    </source>
</evidence>
<keyword evidence="2" id="KW-1185">Reference proteome</keyword>
<evidence type="ECO:0000313" key="2">
    <source>
        <dbReference type="Proteomes" id="UP001303046"/>
    </source>
</evidence>
<accession>A0ABR1CAG6</accession>
<protein>
    <recommendedName>
        <fullName evidence="3">Reverse transcriptase domain-containing protein</fullName>
    </recommendedName>
</protein>